<keyword evidence="3" id="KW-1003">Cell membrane</keyword>
<organism evidence="8 9">
    <name type="scientific">Arsenicitalea aurantiaca</name>
    <dbReference type="NCBI Taxonomy" id="1783274"/>
    <lineage>
        <taxon>Bacteria</taxon>
        <taxon>Pseudomonadati</taxon>
        <taxon>Pseudomonadota</taxon>
        <taxon>Alphaproteobacteria</taxon>
        <taxon>Hyphomicrobiales</taxon>
        <taxon>Devosiaceae</taxon>
        <taxon>Arsenicitalea</taxon>
    </lineage>
</organism>
<dbReference type="PANTHER" id="PTHR23513:SF6">
    <property type="entry name" value="MAJOR FACILITATOR SUPERFAMILY ASSOCIATED DOMAIN-CONTAINING PROTEIN"/>
    <property type="match status" value="1"/>
</dbReference>
<feature type="transmembrane region" description="Helical" evidence="7">
    <location>
        <begin position="254"/>
        <end position="274"/>
    </location>
</feature>
<evidence type="ECO:0000256" key="2">
    <source>
        <dbReference type="ARBA" id="ARBA00022448"/>
    </source>
</evidence>
<sequence length="582" mass="62929">MARVFLRGVERVGTGLDRQHSATAFLRPRYLALSFIRTIKRGRTAYPMRAALRMNIWCLTLGVARHRTPGALWPICSRLSEEMLILVLAPWPEPAGIPSCMPDGVRSRVVTCNLMKLAPPLHIKPPALSTGASGIFRCISKALERRRARRLGSSDTRKRYWRTKSALALPLVLRHEITPGRRATSPAILRCLPFRPRLIDSWDLGAARGDLLDRLGYLEEYRSARSARRRRPIPRRFAAPLAGTMADRMDRRVLALRLQLFSVIPAVLALLAVLFGATSVPVLVGLSLLTGILNGFDHPVRIVLVGGLVERNMLTSSVTLNSIVFNLGRMAGPALGGVAIASGQIEAVLLFNAVSYLAFALLLARLRYKAHSTYLGQGSDPLGWLHVLPHLTVTHRVVLVYFAAVALCIRPVFELLPAFADGLALRPDLAAELFAWLTSAQALGAVLGGVAIGILSGHAAPLRSILSSGLAIMGSMALFLLSSRPWLSIVALTLVSSGIVANGVACQVVLQTQVSDRVRGKVLSVYTMMFRGLPALGALVVGVLAQSIPQANLFWTGIALIALATCIAWALLRRSIGGDKSA</sequence>
<protein>
    <submittedName>
        <fullName evidence="8">MFS transporter</fullName>
    </submittedName>
</protein>
<dbReference type="InterPro" id="IPR010290">
    <property type="entry name" value="TM_effector"/>
</dbReference>
<evidence type="ECO:0000256" key="5">
    <source>
        <dbReference type="ARBA" id="ARBA00022989"/>
    </source>
</evidence>
<dbReference type="Proteomes" id="UP000281547">
    <property type="component" value="Unassembled WGS sequence"/>
</dbReference>
<comment type="caution">
    <text evidence="8">The sequence shown here is derived from an EMBL/GenBank/DDBJ whole genome shotgun (WGS) entry which is preliminary data.</text>
</comment>
<dbReference type="GO" id="GO:0005886">
    <property type="term" value="C:plasma membrane"/>
    <property type="evidence" value="ECO:0007669"/>
    <property type="project" value="UniProtKB-SubCell"/>
</dbReference>
<evidence type="ECO:0000256" key="1">
    <source>
        <dbReference type="ARBA" id="ARBA00004651"/>
    </source>
</evidence>
<feature type="transmembrane region" description="Helical" evidence="7">
    <location>
        <begin position="433"/>
        <end position="455"/>
    </location>
</feature>
<keyword evidence="2" id="KW-0813">Transport</keyword>
<feature type="transmembrane region" description="Helical" evidence="7">
    <location>
        <begin position="553"/>
        <end position="572"/>
    </location>
</feature>
<feature type="transmembrane region" description="Helical" evidence="7">
    <location>
        <begin position="487"/>
        <end position="510"/>
    </location>
</feature>
<comment type="subcellular location">
    <subcellularLocation>
        <location evidence="1">Cell membrane</location>
        <topology evidence="1">Multi-pass membrane protein</topology>
    </subcellularLocation>
</comment>
<dbReference type="InterPro" id="IPR036259">
    <property type="entry name" value="MFS_trans_sf"/>
</dbReference>
<dbReference type="PANTHER" id="PTHR23513">
    <property type="entry name" value="INTEGRAL MEMBRANE EFFLUX PROTEIN-RELATED"/>
    <property type="match status" value="1"/>
</dbReference>
<dbReference type="AlphaFoldDB" id="A0A433X2I6"/>
<dbReference type="Gene3D" id="1.20.1250.20">
    <property type="entry name" value="MFS general substrate transporter like domains"/>
    <property type="match status" value="1"/>
</dbReference>
<name>A0A433X2I6_9HYPH</name>
<dbReference type="SUPFAM" id="SSF103473">
    <property type="entry name" value="MFS general substrate transporter"/>
    <property type="match status" value="1"/>
</dbReference>
<evidence type="ECO:0000256" key="7">
    <source>
        <dbReference type="SAM" id="Phobius"/>
    </source>
</evidence>
<feature type="transmembrane region" description="Helical" evidence="7">
    <location>
        <begin position="462"/>
        <end position="481"/>
    </location>
</feature>
<dbReference type="EMBL" id="RZNJ01000008">
    <property type="protein sequence ID" value="RUT28306.1"/>
    <property type="molecule type" value="Genomic_DNA"/>
</dbReference>
<keyword evidence="5 7" id="KW-1133">Transmembrane helix</keyword>
<keyword evidence="6 7" id="KW-0472">Membrane</keyword>
<keyword evidence="4 7" id="KW-0812">Transmembrane</keyword>
<dbReference type="CDD" id="cd06173">
    <property type="entry name" value="MFS_MefA_like"/>
    <property type="match status" value="1"/>
</dbReference>
<evidence type="ECO:0000313" key="9">
    <source>
        <dbReference type="Proteomes" id="UP000281547"/>
    </source>
</evidence>
<evidence type="ECO:0000256" key="6">
    <source>
        <dbReference type="ARBA" id="ARBA00023136"/>
    </source>
</evidence>
<feature type="transmembrane region" description="Helical" evidence="7">
    <location>
        <begin position="387"/>
        <end position="413"/>
    </location>
</feature>
<feature type="transmembrane region" description="Helical" evidence="7">
    <location>
        <begin position="347"/>
        <end position="366"/>
    </location>
</feature>
<evidence type="ECO:0000256" key="3">
    <source>
        <dbReference type="ARBA" id="ARBA00022475"/>
    </source>
</evidence>
<evidence type="ECO:0000313" key="8">
    <source>
        <dbReference type="EMBL" id="RUT28306.1"/>
    </source>
</evidence>
<reference evidence="8 9" key="1">
    <citation type="journal article" date="2016" name="Int. J. Syst. Evol. Microbiol.">
        <title>Arsenicitalea aurantiaca gen. nov., sp. nov., a new member of the family Hyphomicrobiaceae, isolated from high-arsenic sediment.</title>
        <authorList>
            <person name="Mu Y."/>
            <person name="Zhou L."/>
            <person name="Zeng X.C."/>
            <person name="Liu L."/>
            <person name="Pan Y."/>
            <person name="Chen X."/>
            <person name="Wang J."/>
            <person name="Li S."/>
            <person name="Li W.J."/>
            <person name="Wang Y."/>
        </authorList>
    </citation>
    <scope>NUCLEOTIDE SEQUENCE [LARGE SCALE GENOMIC DNA]</scope>
    <source>
        <strain evidence="8 9">42-50</strain>
    </source>
</reference>
<evidence type="ECO:0000256" key="4">
    <source>
        <dbReference type="ARBA" id="ARBA00022692"/>
    </source>
</evidence>
<accession>A0A433X2I6</accession>
<keyword evidence="9" id="KW-1185">Reference proteome</keyword>
<proteinExistence type="predicted"/>
<dbReference type="Pfam" id="PF05977">
    <property type="entry name" value="MFS_3"/>
    <property type="match status" value="1"/>
</dbReference>
<feature type="transmembrane region" description="Helical" evidence="7">
    <location>
        <begin position="522"/>
        <end position="547"/>
    </location>
</feature>
<gene>
    <name evidence="8" type="ORF">EMQ25_17105</name>
</gene>